<dbReference type="PANTHER" id="PTHR42928">
    <property type="entry name" value="TRICARBOXYLATE-BINDING PROTEIN"/>
    <property type="match status" value="1"/>
</dbReference>
<comment type="similarity">
    <text evidence="1">Belongs to the UPF0065 (bug) family.</text>
</comment>
<dbReference type="Proteomes" id="UP000603940">
    <property type="component" value="Unassembled WGS sequence"/>
</dbReference>
<dbReference type="PROSITE" id="PS51318">
    <property type="entry name" value="TAT"/>
    <property type="match status" value="1"/>
</dbReference>
<proteinExistence type="inferred from homology"/>
<dbReference type="Pfam" id="PF03401">
    <property type="entry name" value="TctC"/>
    <property type="match status" value="1"/>
</dbReference>
<dbReference type="CDD" id="cd07012">
    <property type="entry name" value="PBP2_Bug_TTT"/>
    <property type="match status" value="1"/>
</dbReference>
<sequence length="324" mass="34243">MPLTRRGLLAAGATALTIPAARAQAWPTRTLRLVVPFAPGGPTDFIGRILAERLRDVLGQSVVVENRAGAGGSIGLANVAGSPPDGYSIVLGTLGTHAITPLLIPGSGVDPAKDLVPCGMVGALPNVLVVNKSSEFKSLNSLLERARKQPDEISCGTFGPGSSPHVVTEMFQKSAGFKALHVPYTGSGTAITALIAGQIDFLFDSITTSVGHINGNAVRAFAVSSSKRSAVLPDVPTMKELGFPEVDYSLWLCIYAPAGTPPDILARIQEGVRRVSTDKDYVARLEERGAERFVVPANELQPFVAAETQRWRGFLQQVGIKPQQ</sequence>
<dbReference type="InterPro" id="IPR042100">
    <property type="entry name" value="Bug_dom1"/>
</dbReference>
<dbReference type="Gene3D" id="3.40.190.10">
    <property type="entry name" value="Periplasmic binding protein-like II"/>
    <property type="match status" value="1"/>
</dbReference>
<gene>
    <name evidence="2" type="ORF">IBL25_20285</name>
</gene>
<evidence type="ECO:0000313" key="3">
    <source>
        <dbReference type="Proteomes" id="UP000603940"/>
    </source>
</evidence>
<dbReference type="PANTHER" id="PTHR42928:SF5">
    <property type="entry name" value="BLR1237 PROTEIN"/>
    <property type="match status" value="1"/>
</dbReference>
<protein>
    <submittedName>
        <fullName evidence="2">Tripartite tricarboxylate transporter substrate binding protein</fullName>
    </submittedName>
</protein>
<evidence type="ECO:0000256" key="1">
    <source>
        <dbReference type="ARBA" id="ARBA00006987"/>
    </source>
</evidence>
<reference evidence="2 3" key="1">
    <citation type="journal article" date="2009" name="Int. J. Syst. Evol. Microbiol.">
        <title>Transfer of Teichococcus ludipueritiae and Muricoccus roseus to the genus Roseomonas, as Roseomonas ludipueritiae comb. nov. and Roseomonas rosea comb. nov., respectively, and emended description of the genus Roseomonas.</title>
        <authorList>
            <person name="Sanchez-Porro C."/>
            <person name="Gallego V."/>
            <person name="Busse H.J."/>
            <person name="Kampfer P."/>
            <person name="Ventosa A."/>
        </authorList>
    </citation>
    <scope>NUCLEOTIDE SEQUENCE [LARGE SCALE GENOMIC DNA]</scope>
    <source>
        <strain evidence="2 3">DSM 14915</strain>
    </source>
</reference>
<organism evidence="2 3">
    <name type="scientific">Pseudoroseomonas ludipueritiae</name>
    <dbReference type="NCBI Taxonomy" id="198093"/>
    <lineage>
        <taxon>Bacteria</taxon>
        <taxon>Pseudomonadati</taxon>
        <taxon>Pseudomonadota</taxon>
        <taxon>Alphaproteobacteria</taxon>
        <taxon>Acetobacterales</taxon>
        <taxon>Acetobacteraceae</taxon>
        <taxon>Pseudoroseomonas</taxon>
    </lineage>
</organism>
<evidence type="ECO:0000313" key="2">
    <source>
        <dbReference type="EMBL" id="MBC9179284.1"/>
    </source>
</evidence>
<keyword evidence="3" id="KW-1185">Reference proteome</keyword>
<comment type="caution">
    <text evidence="2">The sequence shown here is derived from an EMBL/GenBank/DDBJ whole genome shotgun (WGS) entry which is preliminary data.</text>
</comment>
<accession>A0ABR7RBR9</accession>
<dbReference type="PIRSF" id="PIRSF017082">
    <property type="entry name" value="YflP"/>
    <property type="match status" value="1"/>
</dbReference>
<dbReference type="InterPro" id="IPR006311">
    <property type="entry name" value="TAT_signal"/>
</dbReference>
<dbReference type="InterPro" id="IPR005064">
    <property type="entry name" value="BUG"/>
</dbReference>
<name>A0ABR7RBR9_9PROT</name>
<dbReference type="RefSeq" id="WP_187780327.1">
    <property type="nucleotide sequence ID" value="NZ_JACTUZ010000133.1"/>
</dbReference>
<dbReference type="Gene3D" id="3.40.190.150">
    <property type="entry name" value="Bordetella uptake gene, domain 1"/>
    <property type="match status" value="1"/>
</dbReference>
<dbReference type="SUPFAM" id="SSF53850">
    <property type="entry name" value="Periplasmic binding protein-like II"/>
    <property type="match status" value="1"/>
</dbReference>
<dbReference type="EMBL" id="JACTUZ010000133">
    <property type="protein sequence ID" value="MBC9179284.1"/>
    <property type="molecule type" value="Genomic_DNA"/>
</dbReference>